<feature type="compositionally biased region" description="Basic and acidic residues" evidence="1">
    <location>
        <begin position="48"/>
        <end position="57"/>
    </location>
</feature>
<evidence type="ECO:0000259" key="2">
    <source>
        <dbReference type="Pfam" id="PF13099"/>
    </source>
</evidence>
<evidence type="ECO:0000256" key="1">
    <source>
        <dbReference type="SAM" id="MobiDB-lite"/>
    </source>
</evidence>
<evidence type="ECO:0000313" key="3">
    <source>
        <dbReference type="EMBL" id="VWD02709.1"/>
    </source>
</evidence>
<protein>
    <recommendedName>
        <fullName evidence="2">DUF3944 domain-containing protein</fullName>
    </recommendedName>
</protein>
<dbReference type="AlphaFoldDB" id="A0A6P2X2U7"/>
<dbReference type="Proteomes" id="UP000494260">
    <property type="component" value="Unassembled WGS sequence"/>
</dbReference>
<dbReference type="RefSeq" id="WP_174952708.1">
    <property type="nucleotide sequence ID" value="NZ_CABVQH010000017.1"/>
</dbReference>
<gene>
    <name evidence="3" type="ORF">BLA18109_04682</name>
</gene>
<evidence type="ECO:0000313" key="4">
    <source>
        <dbReference type="Proteomes" id="UP000494260"/>
    </source>
</evidence>
<name>A0A6P2X2U7_BURL3</name>
<organism evidence="3 4">
    <name type="scientific">Burkholderia lata (strain ATCC 17760 / DSM 23089 / LMG 22485 / NCIMB 9086 / R18194 / 383)</name>
    <dbReference type="NCBI Taxonomy" id="482957"/>
    <lineage>
        <taxon>Bacteria</taxon>
        <taxon>Pseudomonadati</taxon>
        <taxon>Pseudomonadota</taxon>
        <taxon>Betaproteobacteria</taxon>
        <taxon>Burkholderiales</taxon>
        <taxon>Burkholderiaceae</taxon>
        <taxon>Burkholderia</taxon>
        <taxon>Burkholderia cepacia complex</taxon>
    </lineage>
</organism>
<dbReference type="EMBL" id="CABVQH010000017">
    <property type="protein sequence ID" value="VWD02709.1"/>
    <property type="molecule type" value="Genomic_DNA"/>
</dbReference>
<reference evidence="3 4" key="1">
    <citation type="submission" date="2019-09" db="EMBL/GenBank/DDBJ databases">
        <authorList>
            <person name="Depoorter E."/>
        </authorList>
    </citation>
    <scope>NUCLEOTIDE SEQUENCE [LARGE SCALE GENOMIC DNA]</scope>
    <source>
        <strain evidence="3">R-18109</strain>
    </source>
</reference>
<accession>A0A6P2X2U7</accession>
<dbReference type="Pfam" id="PF13099">
    <property type="entry name" value="DUF3944"/>
    <property type="match status" value="1"/>
</dbReference>
<dbReference type="InterPro" id="IPR025217">
    <property type="entry name" value="DUF3944"/>
</dbReference>
<sequence length="437" mass="46607">MGIKYRADNDLTFLKYSSEEDLAVLARYLTHDKDGKPRRASELLSDPDFQKAEGQPDRHRKSWDAIAGEIQHFGGDTLANLVRGTGVLYREILLDVCAKLNVKADKKGTVSEIETEVVDKVISDAWGKLSPAEQDALLAGVGGVCKVGGSGLLSLQILLQGGGPVAFAIVRALAASIGYTLTGQAILLAGGGAVLRAFAGPFGLAASAFLMVPSISGAAYRVTIPCVIQIAYMRRAMHQEDATSQDAPSSRPVGVPGGRFGYWAAVSAAIARNAYASATDAVLPKRQVAKEPGPTPDAAAEMRARQTKLEAAVAAVFERTRNLEEYFELIVSTHAIGLACVAVDGQVSQEQARDISEFVTGVGGRLMPKHVLEKIERLSSAPPNLATAFELVSRHNAESLEFFDSVVEDTLTLSGRDKSAIDKTLGEWRALRMSRAA</sequence>
<feature type="region of interest" description="Disordered" evidence="1">
    <location>
        <begin position="36"/>
        <end position="60"/>
    </location>
</feature>
<feature type="domain" description="DUF3944" evidence="2">
    <location>
        <begin position="5"/>
        <end position="38"/>
    </location>
</feature>
<proteinExistence type="predicted"/>